<feature type="domain" description="Release factor glutamine methyltransferase N-terminal" evidence="7">
    <location>
        <begin position="8"/>
        <end position="79"/>
    </location>
</feature>
<dbReference type="HAMAP" id="MF_02126">
    <property type="entry name" value="RF_methyltr_PrmC"/>
    <property type="match status" value="1"/>
</dbReference>
<gene>
    <name evidence="5 8" type="primary">prmC</name>
    <name evidence="8" type="ORF">OPDIPICF_00269</name>
</gene>
<dbReference type="PANTHER" id="PTHR18895">
    <property type="entry name" value="HEMK METHYLTRANSFERASE"/>
    <property type="match status" value="1"/>
</dbReference>
<keyword evidence="1 5" id="KW-0489">Methyltransferase</keyword>
<protein>
    <recommendedName>
        <fullName evidence="5">Release factor glutamine methyltransferase</fullName>
        <shortName evidence="5">RF MTase</shortName>
        <ecNumber evidence="5">2.1.1.297</ecNumber>
    </recommendedName>
    <alternativeName>
        <fullName evidence="5">N5-glutamine methyltransferase PrmC</fullName>
    </alternativeName>
    <alternativeName>
        <fullName evidence="5">Protein-(glutamine-N5) MTase PrmC</fullName>
    </alternativeName>
    <alternativeName>
        <fullName evidence="5">Protein-glutamine N-methyltransferase PrmC</fullName>
    </alternativeName>
</protein>
<dbReference type="OrthoDB" id="9800643at2"/>
<dbReference type="SUPFAM" id="SSF53335">
    <property type="entry name" value="S-adenosyl-L-methionine-dependent methyltransferases"/>
    <property type="match status" value="1"/>
</dbReference>
<dbReference type="InterPro" id="IPR050320">
    <property type="entry name" value="N5-glutamine_MTase"/>
</dbReference>
<comment type="function">
    <text evidence="5">Methylates the class 1 translation termination release factors RF1/PrfA and RF2/PrfB on the glutamine residue of the universally conserved GGQ motif.</text>
</comment>
<reference evidence="8 9" key="1">
    <citation type="submission" date="2019-11" db="EMBL/GenBank/DDBJ databases">
        <authorList>
            <person name="Holert J."/>
        </authorList>
    </citation>
    <scope>NUCLEOTIDE SEQUENCE [LARGE SCALE GENOMIC DNA]</scope>
    <source>
        <strain evidence="8">SB11_3</strain>
    </source>
</reference>
<feature type="binding site" evidence="5">
    <location>
        <position position="174"/>
    </location>
    <ligand>
        <name>S-adenosyl-L-methionine</name>
        <dbReference type="ChEBI" id="CHEBI:59789"/>
    </ligand>
</feature>
<evidence type="ECO:0000259" key="6">
    <source>
        <dbReference type="Pfam" id="PF05175"/>
    </source>
</evidence>
<dbReference type="FunFam" id="3.40.50.150:FF:000053">
    <property type="entry name" value="Release factor glutamine methyltransferase"/>
    <property type="match status" value="1"/>
</dbReference>
<evidence type="ECO:0000256" key="5">
    <source>
        <dbReference type="HAMAP-Rule" id="MF_02126"/>
    </source>
</evidence>
<dbReference type="InterPro" id="IPR007848">
    <property type="entry name" value="Small_mtfrase_dom"/>
</dbReference>
<evidence type="ECO:0000256" key="2">
    <source>
        <dbReference type="ARBA" id="ARBA00022679"/>
    </source>
</evidence>
<dbReference type="EMBL" id="CACSIO010000001">
    <property type="protein sequence ID" value="CAA0081068.1"/>
    <property type="molecule type" value="Genomic_DNA"/>
</dbReference>
<evidence type="ECO:0000256" key="3">
    <source>
        <dbReference type="ARBA" id="ARBA00022691"/>
    </source>
</evidence>
<evidence type="ECO:0000256" key="4">
    <source>
        <dbReference type="ARBA" id="ARBA00048391"/>
    </source>
</evidence>
<dbReference type="PANTHER" id="PTHR18895:SF74">
    <property type="entry name" value="MTRF1L RELEASE FACTOR GLUTAMINE METHYLTRANSFERASE"/>
    <property type="match status" value="1"/>
</dbReference>
<feature type="binding site" evidence="5">
    <location>
        <begin position="189"/>
        <end position="192"/>
    </location>
    <ligand>
        <name>substrate</name>
    </ligand>
</feature>
<organism evidence="8 9">
    <name type="scientific">BD1-7 clade bacterium</name>
    <dbReference type="NCBI Taxonomy" id="2029982"/>
    <lineage>
        <taxon>Bacteria</taxon>
        <taxon>Pseudomonadati</taxon>
        <taxon>Pseudomonadota</taxon>
        <taxon>Gammaproteobacteria</taxon>
        <taxon>Cellvibrionales</taxon>
        <taxon>Spongiibacteraceae</taxon>
        <taxon>BD1-7 clade</taxon>
    </lineage>
</organism>
<evidence type="ECO:0000256" key="1">
    <source>
        <dbReference type="ARBA" id="ARBA00022603"/>
    </source>
</evidence>
<dbReference type="GO" id="GO:0003676">
    <property type="term" value="F:nucleic acid binding"/>
    <property type="evidence" value="ECO:0007669"/>
    <property type="project" value="InterPro"/>
</dbReference>
<dbReference type="Proteomes" id="UP000441399">
    <property type="component" value="Unassembled WGS sequence"/>
</dbReference>
<evidence type="ECO:0000259" key="7">
    <source>
        <dbReference type="Pfam" id="PF17827"/>
    </source>
</evidence>
<feature type="domain" description="Methyltransferase small" evidence="6">
    <location>
        <begin position="117"/>
        <end position="196"/>
    </location>
</feature>
<dbReference type="NCBIfam" id="TIGR03534">
    <property type="entry name" value="RF_mod_PrmC"/>
    <property type="match status" value="1"/>
</dbReference>
<dbReference type="Pfam" id="PF17827">
    <property type="entry name" value="PrmC_N"/>
    <property type="match status" value="1"/>
</dbReference>
<dbReference type="InterPro" id="IPR004556">
    <property type="entry name" value="HemK-like"/>
</dbReference>
<sequence>MALPLIREWQAQASEQLVRAGVDDSPELDASLLLQHVLDCNASYLMAWSDKSLTDAQIHSLAPLLQRRCQGEPVAYLLGYQGFWTLDLKVSSATLIPRADTEHLVEQVLACYSPNDVLRVLDLGTGTGAIALALKSECPRWDVWMADISADALTIACMNATELRIPVRAFQGSWLDAIAPQSLDVIVSNPPYIRDDDPHLRSLQYEPHSALVADECGLADIRQLVAGAQRCLQAGGRLFIEHGYDQATDVKAIFDAAGFTDVRCDKDYGNNDRFTWGYWPGEY</sequence>
<dbReference type="InterPro" id="IPR029063">
    <property type="entry name" value="SAM-dependent_MTases_sf"/>
</dbReference>
<feature type="binding site" evidence="5">
    <location>
        <begin position="124"/>
        <end position="128"/>
    </location>
    <ligand>
        <name>S-adenosyl-L-methionine</name>
        <dbReference type="ChEBI" id="CHEBI:59789"/>
    </ligand>
</feature>
<dbReference type="InterPro" id="IPR002052">
    <property type="entry name" value="DNA_methylase_N6_adenine_CS"/>
</dbReference>
<keyword evidence="3 5" id="KW-0949">S-adenosyl-L-methionine</keyword>
<dbReference type="NCBIfam" id="TIGR00536">
    <property type="entry name" value="hemK_fam"/>
    <property type="match status" value="1"/>
</dbReference>
<evidence type="ECO:0000313" key="9">
    <source>
        <dbReference type="Proteomes" id="UP000441399"/>
    </source>
</evidence>
<feature type="binding site" evidence="5">
    <location>
        <position position="189"/>
    </location>
    <ligand>
        <name>S-adenosyl-L-methionine</name>
        <dbReference type="ChEBI" id="CHEBI:59789"/>
    </ligand>
</feature>
<proteinExistence type="inferred from homology"/>
<keyword evidence="9" id="KW-1185">Reference proteome</keyword>
<dbReference type="Pfam" id="PF05175">
    <property type="entry name" value="MTS"/>
    <property type="match status" value="1"/>
</dbReference>
<name>A0A5S9MVI7_9GAMM</name>
<dbReference type="PROSITE" id="PS00092">
    <property type="entry name" value="N6_MTASE"/>
    <property type="match status" value="1"/>
</dbReference>
<accession>A0A5S9MVI7</accession>
<dbReference type="InterPro" id="IPR040758">
    <property type="entry name" value="PrmC_N"/>
</dbReference>
<dbReference type="AlphaFoldDB" id="A0A5S9MVI7"/>
<dbReference type="InterPro" id="IPR019874">
    <property type="entry name" value="RF_methyltr_PrmC"/>
</dbReference>
<evidence type="ECO:0000313" key="8">
    <source>
        <dbReference type="EMBL" id="CAA0081068.1"/>
    </source>
</evidence>
<dbReference type="GO" id="GO:0032259">
    <property type="term" value="P:methylation"/>
    <property type="evidence" value="ECO:0007669"/>
    <property type="project" value="UniProtKB-KW"/>
</dbReference>
<dbReference type="GO" id="GO:0102559">
    <property type="term" value="F:peptide chain release factor N(5)-glutamine methyltransferase activity"/>
    <property type="evidence" value="ECO:0007669"/>
    <property type="project" value="UniProtKB-EC"/>
</dbReference>
<comment type="similarity">
    <text evidence="5">Belongs to the protein N5-glutamine methyltransferase family. PrmC subfamily.</text>
</comment>
<comment type="catalytic activity">
    <reaction evidence="4 5">
        <text>L-glutaminyl-[peptide chain release factor] + S-adenosyl-L-methionine = N(5)-methyl-L-glutaminyl-[peptide chain release factor] + S-adenosyl-L-homocysteine + H(+)</text>
        <dbReference type="Rhea" id="RHEA:42896"/>
        <dbReference type="Rhea" id="RHEA-COMP:10271"/>
        <dbReference type="Rhea" id="RHEA-COMP:10272"/>
        <dbReference type="ChEBI" id="CHEBI:15378"/>
        <dbReference type="ChEBI" id="CHEBI:30011"/>
        <dbReference type="ChEBI" id="CHEBI:57856"/>
        <dbReference type="ChEBI" id="CHEBI:59789"/>
        <dbReference type="ChEBI" id="CHEBI:61891"/>
        <dbReference type="EC" id="2.1.1.297"/>
    </reaction>
</comment>
<feature type="binding site" evidence="5">
    <location>
        <position position="147"/>
    </location>
    <ligand>
        <name>S-adenosyl-L-methionine</name>
        <dbReference type="ChEBI" id="CHEBI:59789"/>
    </ligand>
</feature>
<keyword evidence="2 5" id="KW-0808">Transferase</keyword>
<dbReference type="Gene3D" id="1.10.8.10">
    <property type="entry name" value="DNA helicase RuvA subunit, C-terminal domain"/>
    <property type="match status" value="1"/>
</dbReference>
<dbReference type="Gene3D" id="3.40.50.150">
    <property type="entry name" value="Vaccinia Virus protein VP39"/>
    <property type="match status" value="1"/>
</dbReference>
<dbReference type="EC" id="2.1.1.297" evidence="5"/>
<dbReference type="CDD" id="cd02440">
    <property type="entry name" value="AdoMet_MTases"/>
    <property type="match status" value="1"/>
</dbReference>